<evidence type="ECO:0000313" key="1">
    <source>
        <dbReference type="EMBL" id="KZT50606.1"/>
    </source>
</evidence>
<dbReference type="OrthoDB" id="7691805at2759"/>
<organism evidence="1 2">
    <name type="scientific">Calocera cornea HHB12733</name>
    <dbReference type="NCBI Taxonomy" id="1353952"/>
    <lineage>
        <taxon>Eukaryota</taxon>
        <taxon>Fungi</taxon>
        <taxon>Dikarya</taxon>
        <taxon>Basidiomycota</taxon>
        <taxon>Agaricomycotina</taxon>
        <taxon>Dacrymycetes</taxon>
        <taxon>Dacrymycetales</taxon>
        <taxon>Dacrymycetaceae</taxon>
        <taxon>Calocera</taxon>
    </lineage>
</organism>
<dbReference type="STRING" id="1353952.A0A165CD38"/>
<evidence type="ECO:0008006" key="3">
    <source>
        <dbReference type="Google" id="ProtNLM"/>
    </source>
</evidence>
<gene>
    <name evidence="1" type="ORF">CALCODRAFT_444357</name>
</gene>
<reference evidence="1 2" key="1">
    <citation type="journal article" date="2016" name="Mol. Biol. Evol.">
        <title>Comparative Genomics of Early-Diverging Mushroom-Forming Fungi Provides Insights into the Origins of Lignocellulose Decay Capabilities.</title>
        <authorList>
            <person name="Nagy L.G."/>
            <person name="Riley R."/>
            <person name="Tritt A."/>
            <person name="Adam C."/>
            <person name="Daum C."/>
            <person name="Floudas D."/>
            <person name="Sun H."/>
            <person name="Yadav J.S."/>
            <person name="Pangilinan J."/>
            <person name="Larsson K.H."/>
            <person name="Matsuura K."/>
            <person name="Barry K."/>
            <person name="Labutti K."/>
            <person name="Kuo R."/>
            <person name="Ohm R.A."/>
            <person name="Bhattacharya S.S."/>
            <person name="Shirouzu T."/>
            <person name="Yoshinaga Y."/>
            <person name="Martin F.M."/>
            <person name="Grigoriev I.V."/>
            <person name="Hibbett D.S."/>
        </authorList>
    </citation>
    <scope>NUCLEOTIDE SEQUENCE [LARGE SCALE GENOMIC DNA]</scope>
    <source>
        <strain evidence="1 2">HHB12733</strain>
    </source>
</reference>
<proteinExistence type="predicted"/>
<evidence type="ECO:0000313" key="2">
    <source>
        <dbReference type="Proteomes" id="UP000076842"/>
    </source>
</evidence>
<protein>
    <recommendedName>
        <fullName evidence="3">GAG-pre-integrase domain-containing protein</fullName>
    </recommendedName>
</protein>
<accession>A0A165CD38</accession>
<dbReference type="EMBL" id="KV424157">
    <property type="protein sequence ID" value="KZT50606.1"/>
    <property type="molecule type" value="Genomic_DNA"/>
</dbReference>
<dbReference type="AlphaFoldDB" id="A0A165CD38"/>
<feature type="non-terminal residue" evidence="1">
    <location>
        <position position="69"/>
    </location>
</feature>
<keyword evidence="2" id="KW-1185">Reference proteome</keyword>
<dbReference type="Proteomes" id="UP000076842">
    <property type="component" value="Unassembled WGS sequence"/>
</dbReference>
<name>A0A165CD38_9BASI</name>
<sequence>MVTGLRIDPASSKDFQCTACIAAKQSMRPFPKEAETRSMAPGEVTFSDVWGPARKPALGGASYYISFTD</sequence>
<dbReference type="InParanoid" id="A0A165CD38"/>